<evidence type="ECO:0000313" key="1">
    <source>
        <dbReference type="EMBL" id="MBB5287065.1"/>
    </source>
</evidence>
<organism evidence="1 2">
    <name type="scientific">Rhabdobacter roseus</name>
    <dbReference type="NCBI Taxonomy" id="1655419"/>
    <lineage>
        <taxon>Bacteria</taxon>
        <taxon>Pseudomonadati</taxon>
        <taxon>Bacteroidota</taxon>
        <taxon>Cytophagia</taxon>
        <taxon>Cytophagales</taxon>
        <taxon>Cytophagaceae</taxon>
        <taxon>Rhabdobacter</taxon>
    </lineage>
</organism>
<dbReference type="AlphaFoldDB" id="A0A840TVX2"/>
<evidence type="ECO:0008006" key="3">
    <source>
        <dbReference type="Google" id="ProtNLM"/>
    </source>
</evidence>
<reference evidence="1 2" key="1">
    <citation type="submission" date="2020-08" db="EMBL/GenBank/DDBJ databases">
        <title>Genomic Encyclopedia of Type Strains, Phase IV (KMG-IV): sequencing the most valuable type-strain genomes for metagenomic binning, comparative biology and taxonomic classification.</title>
        <authorList>
            <person name="Goeker M."/>
        </authorList>
    </citation>
    <scope>NUCLEOTIDE SEQUENCE [LARGE SCALE GENOMIC DNA]</scope>
    <source>
        <strain evidence="1 2">DSM 105074</strain>
    </source>
</reference>
<dbReference type="Proteomes" id="UP000557307">
    <property type="component" value="Unassembled WGS sequence"/>
</dbReference>
<proteinExistence type="predicted"/>
<sequence>MNKKILFLTLAMGLYQGCPAQTYLPDTVKVNRTSTTYLIFPSKVALVDISPEYLIKIESGNIVFVRPRTTSARLTPLLVRTSDETFLGYLKVSDGTPPAFVDISKLQRPVQTEVYTPELPIVSSTGQATIPASVPNGDQLLASLNPTAEGTLIEKQPIYEEESILTAERSLKIRMDSLLSGSPQNFDQERNSGIVVKLTHLLHDSTNTYVQLTIQNQTAMPYLLDQVSFWYQNQARKRKGIYLDGETYPMEPIVETVPDRVEADQKIQLRFALPQFAPQNRSEFVVNIREKSGTRNVTLSLPMKTVLYARPTQPGIRHDKFKKETNKERFSNSTWIWNDWKKKKA</sequence>
<evidence type="ECO:0000313" key="2">
    <source>
        <dbReference type="Proteomes" id="UP000557307"/>
    </source>
</evidence>
<name>A0A840TVX2_9BACT</name>
<keyword evidence="2" id="KW-1185">Reference proteome</keyword>
<dbReference type="RefSeq" id="WP_184178793.1">
    <property type="nucleotide sequence ID" value="NZ_JACHGF010000013.1"/>
</dbReference>
<protein>
    <recommendedName>
        <fullName evidence="3">DUF4138 domain-containing protein</fullName>
    </recommendedName>
</protein>
<comment type="caution">
    <text evidence="1">The sequence shown here is derived from an EMBL/GenBank/DDBJ whole genome shotgun (WGS) entry which is preliminary data.</text>
</comment>
<dbReference type="EMBL" id="JACHGF010000013">
    <property type="protein sequence ID" value="MBB5287065.1"/>
    <property type="molecule type" value="Genomic_DNA"/>
</dbReference>
<accession>A0A840TVX2</accession>
<gene>
    <name evidence="1" type="ORF">HNQ92_005227</name>
</gene>